<sequence length="491" mass="55380">MMRIRGKRNHREAPKDLRASRTPGRPSKVMAQLAAVQKKVILGKLQRYHIEAQRKMDRERDKLSALERLPVELIQQIFFHALEVNLPRASNYLRQVLSTEQIFNSLIVFAYFDDDGEGPVEAKHFLPADYRMLNCEEKLRLQQGVFTCRWCTHELIELCLPSLSRLVMAQAWHKEHVLDQSHDQGTVRMHVNNVVVPNEAIRGLAPLPSLDEEAKLEQHYFAKTTTENLGSSISALQHDATAFLPRIITWTSSLDDQGIVHKSTDRSQTILAARHIPDWLLLSTPWTSEQLQLLQLLRQGYTFIQYDHVMNISAKAVFEGMRNAISESNIAALTTLLEIHNVFFKSGAWTFQYMMAVQLTPASHHPLPLDLFHLAARQDSRATQMISLLLRAGIDSLPADDEVITAWAVHGLQQGNLLASWLLKHMEGTASYGLPRRGHLFVDGCLSWRARAYDNFPFPRTSFATELGYIAGTPIVPAGLNGAICGSDEGG</sequence>
<name>A0ABR0K5X5_9EURO</name>
<evidence type="ECO:0008006" key="4">
    <source>
        <dbReference type="Google" id="ProtNLM"/>
    </source>
</evidence>
<organism evidence="2 3">
    <name type="scientific">Lithohypha guttulata</name>
    <dbReference type="NCBI Taxonomy" id="1690604"/>
    <lineage>
        <taxon>Eukaryota</taxon>
        <taxon>Fungi</taxon>
        <taxon>Dikarya</taxon>
        <taxon>Ascomycota</taxon>
        <taxon>Pezizomycotina</taxon>
        <taxon>Eurotiomycetes</taxon>
        <taxon>Chaetothyriomycetidae</taxon>
        <taxon>Chaetothyriales</taxon>
        <taxon>Trichomeriaceae</taxon>
        <taxon>Lithohypha</taxon>
    </lineage>
</organism>
<evidence type="ECO:0000256" key="1">
    <source>
        <dbReference type="SAM" id="MobiDB-lite"/>
    </source>
</evidence>
<accession>A0ABR0K5X5</accession>
<dbReference type="EMBL" id="JAVRRG010000100">
    <property type="protein sequence ID" value="KAK5086111.1"/>
    <property type="molecule type" value="Genomic_DNA"/>
</dbReference>
<keyword evidence="3" id="KW-1185">Reference proteome</keyword>
<feature type="compositionally biased region" description="Basic residues" evidence="1">
    <location>
        <begin position="1"/>
        <end position="10"/>
    </location>
</feature>
<comment type="caution">
    <text evidence="2">The sequence shown here is derived from an EMBL/GenBank/DDBJ whole genome shotgun (WGS) entry which is preliminary data.</text>
</comment>
<feature type="region of interest" description="Disordered" evidence="1">
    <location>
        <begin position="1"/>
        <end position="26"/>
    </location>
</feature>
<dbReference type="Proteomes" id="UP001345013">
    <property type="component" value="Unassembled WGS sequence"/>
</dbReference>
<reference evidence="2 3" key="1">
    <citation type="submission" date="2023-08" db="EMBL/GenBank/DDBJ databases">
        <title>Black Yeasts Isolated from many extreme environments.</title>
        <authorList>
            <person name="Coleine C."/>
            <person name="Stajich J.E."/>
            <person name="Selbmann L."/>
        </authorList>
    </citation>
    <scope>NUCLEOTIDE SEQUENCE [LARGE SCALE GENOMIC DNA]</scope>
    <source>
        <strain evidence="2 3">CCFEE 5885</strain>
    </source>
</reference>
<evidence type="ECO:0000313" key="3">
    <source>
        <dbReference type="Proteomes" id="UP001345013"/>
    </source>
</evidence>
<proteinExistence type="predicted"/>
<gene>
    <name evidence="2" type="ORF">LTR24_007042</name>
</gene>
<protein>
    <recommendedName>
        <fullName evidence="4">F-box domain-containing protein</fullName>
    </recommendedName>
</protein>
<evidence type="ECO:0000313" key="2">
    <source>
        <dbReference type="EMBL" id="KAK5086111.1"/>
    </source>
</evidence>